<dbReference type="GO" id="GO:0003724">
    <property type="term" value="F:RNA helicase activity"/>
    <property type="evidence" value="ECO:0007669"/>
    <property type="project" value="UniProtKB-EC"/>
</dbReference>
<keyword evidence="4" id="KW-0547">Nucleotide-binding</keyword>
<dbReference type="InterPro" id="IPR027417">
    <property type="entry name" value="P-loop_NTPase"/>
</dbReference>
<evidence type="ECO:0000256" key="3">
    <source>
        <dbReference type="ARBA" id="ARBA00022801"/>
    </source>
</evidence>
<dbReference type="AlphaFoldDB" id="A0A8K0KKB3"/>
<dbReference type="GO" id="GO:0016787">
    <property type="term" value="F:hydrolase activity"/>
    <property type="evidence" value="ECO:0007669"/>
    <property type="project" value="UniProtKB-KW"/>
</dbReference>
<evidence type="ECO:0000313" key="9">
    <source>
        <dbReference type="Proteomes" id="UP000792457"/>
    </source>
</evidence>
<keyword evidence="4" id="KW-0067">ATP-binding</keyword>
<sequence>MVVGVHFGTFRRKHLVKMSKRRIEVGDPYIKKKSRNADSEETNDRLQDKEKETKTPTVPTTTKPAMQLNPFTGALYTQRYYEFFRKRVQLPVWEYRENFMNLLDTNQCIVLVGETGSGKTTQIPQWCVEYTRARGNKGVACTQPRRVAAMSVAQRVSEEMDVALGQEVGYSIRFEDCSSPKTIL</sequence>
<keyword evidence="4" id="KW-0347">Helicase</keyword>
<dbReference type="GO" id="GO:0008380">
    <property type="term" value="P:RNA splicing"/>
    <property type="evidence" value="ECO:0007669"/>
    <property type="project" value="UniProtKB-KW"/>
</dbReference>
<proteinExistence type="predicted"/>
<dbReference type="SUPFAM" id="SSF52540">
    <property type="entry name" value="P-loop containing nucleoside triphosphate hydrolases"/>
    <property type="match status" value="1"/>
</dbReference>
<dbReference type="PANTHER" id="PTHR18934">
    <property type="entry name" value="ATP-DEPENDENT RNA HELICASE"/>
    <property type="match status" value="1"/>
</dbReference>
<evidence type="ECO:0000313" key="8">
    <source>
        <dbReference type="EMBL" id="KAG8235868.1"/>
    </source>
</evidence>
<evidence type="ECO:0000256" key="1">
    <source>
        <dbReference type="ARBA" id="ARBA00012552"/>
    </source>
</evidence>
<dbReference type="PANTHER" id="PTHR18934:SF109">
    <property type="entry name" value="ATP-DEPENDENT RNA HELICASE DHX15 HOMOLOG"/>
    <property type="match status" value="1"/>
</dbReference>
<comment type="caution">
    <text evidence="8">The sequence shown here is derived from an EMBL/GenBank/DDBJ whole genome shotgun (WGS) entry which is preliminary data.</text>
</comment>
<evidence type="ECO:0000256" key="2">
    <source>
        <dbReference type="ARBA" id="ARBA00022664"/>
    </source>
</evidence>
<keyword evidence="5" id="KW-0508">mRNA splicing</keyword>
<comment type="catalytic activity">
    <reaction evidence="6">
        <text>ATP + H2O = ADP + phosphate + H(+)</text>
        <dbReference type="Rhea" id="RHEA:13065"/>
        <dbReference type="ChEBI" id="CHEBI:15377"/>
        <dbReference type="ChEBI" id="CHEBI:15378"/>
        <dbReference type="ChEBI" id="CHEBI:30616"/>
        <dbReference type="ChEBI" id="CHEBI:43474"/>
        <dbReference type="ChEBI" id="CHEBI:456216"/>
        <dbReference type="EC" id="3.6.4.13"/>
    </reaction>
</comment>
<keyword evidence="2" id="KW-0507">mRNA processing</keyword>
<feature type="region of interest" description="Disordered" evidence="7">
    <location>
        <begin position="27"/>
        <end position="66"/>
    </location>
</feature>
<feature type="compositionally biased region" description="Low complexity" evidence="7">
    <location>
        <begin position="55"/>
        <end position="64"/>
    </location>
</feature>
<protein>
    <recommendedName>
        <fullName evidence="1">RNA helicase</fullName>
        <ecNumber evidence="1">3.6.4.13</ecNumber>
    </recommendedName>
</protein>
<feature type="non-terminal residue" evidence="8">
    <location>
        <position position="184"/>
    </location>
</feature>
<name>A0A8K0KKB3_LADFU</name>
<feature type="compositionally biased region" description="Basic and acidic residues" evidence="7">
    <location>
        <begin position="35"/>
        <end position="54"/>
    </location>
</feature>
<dbReference type="EC" id="3.6.4.13" evidence="1"/>
<gene>
    <name evidence="8" type="ORF">J437_LFUL016475</name>
</gene>
<dbReference type="GO" id="GO:0006397">
    <property type="term" value="P:mRNA processing"/>
    <property type="evidence" value="ECO:0007669"/>
    <property type="project" value="UniProtKB-KW"/>
</dbReference>
<dbReference type="Gene3D" id="3.40.50.300">
    <property type="entry name" value="P-loop containing nucleotide triphosphate hydrolases"/>
    <property type="match status" value="1"/>
</dbReference>
<dbReference type="GO" id="GO:0005681">
    <property type="term" value="C:spliceosomal complex"/>
    <property type="evidence" value="ECO:0007669"/>
    <property type="project" value="TreeGrafter"/>
</dbReference>
<dbReference type="OrthoDB" id="10253254at2759"/>
<dbReference type="EMBL" id="KZ308961">
    <property type="protein sequence ID" value="KAG8235868.1"/>
    <property type="molecule type" value="Genomic_DNA"/>
</dbReference>
<evidence type="ECO:0000256" key="6">
    <source>
        <dbReference type="ARBA" id="ARBA00047984"/>
    </source>
</evidence>
<reference evidence="8" key="1">
    <citation type="submission" date="2013-04" db="EMBL/GenBank/DDBJ databases">
        <authorList>
            <person name="Qu J."/>
            <person name="Murali S.C."/>
            <person name="Bandaranaike D."/>
            <person name="Bellair M."/>
            <person name="Blankenburg K."/>
            <person name="Chao H."/>
            <person name="Dinh H."/>
            <person name="Doddapaneni H."/>
            <person name="Downs B."/>
            <person name="Dugan-Rocha S."/>
            <person name="Elkadiri S."/>
            <person name="Gnanaolivu R.D."/>
            <person name="Hernandez B."/>
            <person name="Javaid M."/>
            <person name="Jayaseelan J.C."/>
            <person name="Lee S."/>
            <person name="Li M."/>
            <person name="Ming W."/>
            <person name="Munidasa M."/>
            <person name="Muniz J."/>
            <person name="Nguyen L."/>
            <person name="Ongeri F."/>
            <person name="Osuji N."/>
            <person name="Pu L.-L."/>
            <person name="Puazo M."/>
            <person name="Qu C."/>
            <person name="Quiroz J."/>
            <person name="Raj R."/>
            <person name="Weissenberger G."/>
            <person name="Xin Y."/>
            <person name="Zou X."/>
            <person name="Han Y."/>
            <person name="Richards S."/>
            <person name="Worley K."/>
            <person name="Muzny D."/>
            <person name="Gibbs R."/>
        </authorList>
    </citation>
    <scope>NUCLEOTIDE SEQUENCE</scope>
    <source>
        <strain evidence="8">Sampled in the wild</strain>
    </source>
</reference>
<keyword evidence="3" id="KW-0378">Hydrolase</keyword>
<dbReference type="Proteomes" id="UP000792457">
    <property type="component" value="Unassembled WGS sequence"/>
</dbReference>
<organism evidence="8 9">
    <name type="scientific">Ladona fulva</name>
    <name type="common">Scarce chaser dragonfly</name>
    <name type="synonym">Libellula fulva</name>
    <dbReference type="NCBI Taxonomy" id="123851"/>
    <lineage>
        <taxon>Eukaryota</taxon>
        <taxon>Metazoa</taxon>
        <taxon>Ecdysozoa</taxon>
        <taxon>Arthropoda</taxon>
        <taxon>Hexapoda</taxon>
        <taxon>Insecta</taxon>
        <taxon>Pterygota</taxon>
        <taxon>Palaeoptera</taxon>
        <taxon>Odonata</taxon>
        <taxon>Epiprocta</taxon>
        <taxon>Anisoptera</taxon>
        <taxon>Libelluloidea</taxon>
        <taxon>Libellulidae</taxon>
        <taxon>Ladona</taxon>
    </lineage>
</organism>
<dbReference type="GO" id="GO:0003723">
    <property type="term" value="F:RNA binding"/>
    <property type="evidence" value="ECO:0007669"/>
    <property type="project" value="TreeGrafter"/>
</dbReference>
<reference evidence="8" key="2">
    <citation type="submission" date="2017-10" db="EMBL/GenBank/DDBJ databases">
        <title>Ladona fulva Genome sequencing and assembly.</title>
        <authorList>
            <person name="Murali S."/>
            <person name="Richards S."/>
            <person name="Bandaranaike D."/>
            <person name="Bellair M."/>
            <person name="Blankenburg K."/>
            <person name="Chao H."/>
            <person name="Dinh H."/>
            <person name="Doddapaneni H."/>
            <person name="Dugan-Rocha S."/>
            <person name="Elkadiri S."/>
            <person name="Gnanaolivu R."/>
            <person name="Hernandez B."/>
            <person name="Skinner E."/>
            <person name="Javaid M."/>
            <person name="Lee S."/>
            <person name="Li M."/>
            <person name="Ming W."/>
            <person name="Munidasa M."/>
            <person name="Muniz J."/>
            <person name="Nguyen L."/>
            <person name="Hughes D."/>
            <person name="Osuji N."/>
            <person name="Pu L.-L."/>
            <person name="Puazo M."/>
            <person name="Qu C."/>
            <person name="Quiroz J."/>
            <person name="Raj R."/>
            <person name="Weissenberger G."/>
            <person name="Xin Y."/>
            <person name="Zou X."/>
            <person name="Han Y."/>
            <person name="Worley K."/>
            <person name="Muzny D."/>
            <person name="Gibbs R."/>
        </authorList>
    </citation>
    <scope>NUCLEOTIDE SEQUENCE</scope>
    <source>
        <strain evidence="8">Sampled in the wild</strain>
    </source>
</reference>
<evidence type="ECO:0000256" key="7">
    <source>
        <dbReference type="SAM" id="MobiDB-lite"/>
    </source>
</evidence>
<keyword evidence="9" id="KW-1185">Reference proteome</keyword>
<evidence type="ECO:0000256" key="5">
    <source>
        <dbReference type="ARBA" id="ARBA00023187"/>
    </source>
</evidence>
<accession>A0A8K0KKB3</accession>
<evidence type="ECO:0000256" key="4">
    <source>
        <dbReference type="ARBA" id="ARBA00022806"/>
    </source>
</evidence>